<feature type="chain" id="PRO_5020376024" evidence="1">
    <location>
        <begin position="29"/>
        <end position="114"/>
    </location>
</feature>
<sequence length="114" mass="12988">MNKGKACMSHHFLCVCMCVSSAWHQLDADYAEPEQKILLKKARQIWTTALKALHFFSPAWHLPTEGLSKPDPARAAYANSHSGRYPLEFDHVLVMQGWQCKEQQDESNLESFPA</sequence>
<gene>
    <name evidence="2" type="ORF">SEVIR_1G301950v2</name>
</gene>
<keyword evidence="3" id="KW-1185">Reference proteome</keyword>
<dbReference type="AlphaFoldDB" id="A0A4U6WQN7"/>
<accession>A0A4U6WQN7</accession>
<evidence type="ECO:0000313" key="3">
    <source>
        <dbReference type="Proteomes" id="UP000298652"/>
    </source>
</evidence>
<organism evidence="2 3">
    <name type="scientific">Setaria viridis</name>
    <name type="common">Green bristlegrass</name>
    <name type="synonym">Setaria italica subsp. viridis</name>
    <dbReference type="NCBI Taxonomy" id="4556"/>
    <lineage>
        <taxon>Eukaryota</taxon>
        <taxon>Viridiplantae</taxon>
        <taxon>Streptophyta</taxon>
        <taxon>Embryophyta</taxon>
        <taxon>Tracheophyta</taxon>
        <taxon>Spermatophyta</taxon>
        <taxon>Magnoliopsida</taxon>
        <taxon>Liliopsida</taxon>
        <taxon>Poales</taxon>
        <taxon>Poaceae</taxon>
        <taxon>PACMAD clade</taxon>
        <taxon>Panicoideae</taxon>
        <taxon>Panicodae</taxon>
        <taxon>Paniceae</taxon>
        <taxon>Cenchrinae</taxon>
        <taxon>Setaria</taxon>
    </lineage>
</organism>
<reference evidence="2" key="1">
    <citation type="submission" date="2019-03" db="EMBL/GenBank/DDBJ databases">
        <title>WGS assembly of Setaria viridis.</title>
        <authorList>
            <person name="Huang P."/>
            <person name="Jenkins J."/>
            <person name="Grimwood J."/>
            <person name="Barry K."/>
            <person name="Healey A."/>
            <person name="Mamidi S."/>
            <person name="Sreedasyam A."/>
            <person name="Shu S."/>
            <person name="Feldman M."/>
            <person name="Wu J."/>
            <person name="Yu Y."/>
            <person name="Chen C."/>
            <person name="Johnson J."/>
            <person name="Rokhsar D."/>
            <person name="Baxter I."/>
            <person name="Schmutz J."/>
            <person name="Brutnell T."/>
            <person name="Kellogg E."/>
        </authorList>
    </citation>
    <scope>NUCLEOTIDE SEQUENCE [LARGE SCALE GENOMIC DNA]</scope>
</reference>
<feature type="signal peptide" evidence="1">
    <location>
        <begin position="1"/>
        <end position="28"/>
    </location>
</feature>
<dbReference type="Gramene" id="TKW41247">
    <property type="protein sequence ID" value="TKW41247"/>
    <property type="gene ID" value="SEVIR_1G301950v2"/>
</dbReference>
<protein>
    <submittedName>
        <fullName evidence="2">Uncharacterized protein</fullName>
    </submittedName>
</protein>
<keyword evidence="1" id="KW-0732">Signal</keyword>
<proteinExistence type="predicted"/>
<dbReference type="EMBL" id="CM016552">
    <property type="protein sequence ID" value="TKW41247.1"/>
    <property type="molecule type" value="Genomic_DNA"/>
</dbReference>
<name>A0A4U6WQN7_SETVI</name>
<evidence type="ECO:0000313" key="2">
    <source>
        <dbReference type="EMBL" id="TKW41247.1"/>
    </source>
</evidence>
<evidence type="ECO:0000256" key="1">
    <source>
        <dbReference type="SAM" id="SignalP"/>
    </source>
</evidence>
<dbReference type="Proteomes" id="UP000298652">
    <property type="component" value="Chromosome 1"/>
</dbReference>